<dbReference type="EMBL" id="CAJNAP010000012">
    <property type="protein sequence ID" value="CAE6501900.1"/>
    <property type="molecule type" value="Genomic_DNA"/>
</dbReference>
<gene>
    <name evidence="2" type="ORF">NMYAN_20132</name>
    <name evidence="3" type="ORF">SAMN05421880_11665</name>
</gene>
<keyword evidence="1" id="KW-0472">Membrane</keyword>
<evidence type="ECO:0000313" key="4">
    <source>
        <dbReference type="Proteomes" id="UP000199561"/>
    </source>
</evidence>
<reference evidence="3 4" key="1">
    <citation type="submission" date="2016-10" db="EMBL/GenBank/DDBJ databases">
        <authorList>
            <person name="de Groot N.N."/>
        </authorList>
    </citation>
    <scope>NUCLEOTIDE SEQUENCE [LARGE SCALE GENOMIC DNA]</scope>
    <source>
        <strain evidence="3 4">Nm146</strain>
    </source>
</reference>
<keyword evidence="4" id="KW-1185">Reference proteome</keyword>
<keyword evidence="1" id="KW-0812">Transmembrane</keyword>
<protein>
    <submittedName>
        <fullName evidence="3">Uncharacterized protein</fullName>
    </submittedName>
</protein>
<name>A0A1I4QVB5_9PROT</name>
<sequence length="135" mass="15380">MNDKAFFYDIVKFEVQTIAQRNNILLVFQSMLFAATALVATADNPVFIPVWVLMSVGLILSLIWIYLNWLTHVIEASAMKKLEEIDERVRYLLEARKTNWLLAKGSVSALVAFAIPSVMIICWLVLIGHYVAKYS</sequence>
<evidence type="ECO:0000313" key="2">
    <source>
        <dbReference type="EMBL" id="CAE6501900.1"/>
    </source>
</evidence>
<keyword evidence="1" id="KW-1133">Transmembrane helix</keyword>
<accession>A0A1I4QVB5</accession>
<dbReference type="AlphaFoldDB" id="A0A1I4QVB5"/>
<feature type="transmembrane region" description="Helical" evidence="1">
    <location>
        <begin position="48"/>
        <end position="71"/>
    </location>
</feature>
<proteinExistence type="predicted"/>
<dbReference type="EMBL" id="FOUF01000016">
    <property type="protein sequence ID" value="SFM44012.1"/>
    <property type="molecule type" value="Genomic_DNA"/>
</dbReference>
<dbReference type="Proteomes" id="UP000601736">
    <property type="component" value="Unassembled WGS sequence"/>
</dbReference>
<evidence type="ECO:0000256" key="1">
    <source>
        <dbReference type="SAM" id="Phobius"/>
    </source>
</evidence>
<feature type="transmembrane region" description="Helical" evidence="1">
    <location>
        <begin position="107"/>
        <end position="132"/>
    </location>
</feature>
<evidence type="ECO:0000313" key="3">
    <source>
        <dbReference type="EMBL" id="SFM44012.1"/>
    </source>
</evidence>
<dbReference type="InterPro" id="IPR056918">
    <property type="entry name" value="8xMP"/>
</dbReference>
<organism evidence="3 4">
    <name type="scientific">Nitrosomonas nitrosa</name>
    <dbReference type="NCBI Taxonomy" id="52442"/>
    <lineage>
        <taxon>Bacteria</taxon>
        <taxon>Pseudomonadati</taxon>
        <taxon>Pseudomonadota</taxon>
        <taxon>Betaproteobacteria</taxon>
        <taxon>Nitrosomonadales</taxon>
        <taxon>Nitrosomonadaceae</taxon>
        <taxon>Nitrosomonas</taxon>
    </lineage>
</organism>
<reference evidence="2" key="2">
    <citation type="submission" date="2021-02" db="EMBL/GenBank/DDBJ databases">
        <authorList>
            <person name="Han P."/>
        </authorList>
    </citation>
    <scope>NUCLEOTIDE SEQUENCE</scope>
    <source>
        <strain evidence="2">Nitrosomonas nitrosa 18-3D</strain>
    </source>
</reference>
<feature type="transmembrane region" description="Helical" evidence="1">
    <location>
        <begin position="24"/>
        <end position="42"/>
    </location>
</feature>
<dbReference type="RefSeq" id="WP_090669328.1">
    <property type="nucleotide sequence ID" value="NZ_CAJNAP010000012.1"/>
</dbReference>
<dbReference type="Pfam" id="PF24838">
    <property type="entry name" value="8xMP"/>
    <property type="match status" value="1"/>
</dbReference>
<dbReference type="STRING" id="52442.SAMN05421880_11665"/>
<dbReference type="Proteomes" id="UP000199561">
    <property type="component" value="Unassembled WGS sequence"/>
</dbReference>